<dbReference type="Proteomes" id="UP000005055">
    <property type="component" value="Unassembled WGS sequence"/>
</dbReference>
<evidence type="ECO:0000313" key="2">
    <source>
        <dbReference type="Proteomes" id="UP000005055"/>
    </source>
</evidence>
<gene>
    <name evidence="1" type="ORF">GIG_02528</name>
</gene>
<protein>
    <submittedName>
        <fullName evidence="1">Uncharacterized protein</fullName>
    </submittedName>
</protein>
<comment type="caution">
    <text evidence="1">The sequence shown here is derived from an EMBL/GenBank/DDBJ whole genome shotgun (WGS) entry which is preliminary data.</text>
</comment>
<dbReference type="AlphaFoldDB" id="F9QDJ8"/>
<dbReference type="EMBL" id="AFVJ01000022">
    <property type="protein sequence ID" value="EGS29174.1"/>
    <property type="molecule type" value="Genomic_DNA"/>
</dbReference>
<reference evidence="1 2" key="1">
    <citation type="journal article" date="2011" name="J. Bacteriol.">
        <title>Genome Sequence of Duck Pathogen Mycoplasma anatis Strain 1340.</title>
        <authorList>
            <person name="Guo Z."/>
            <person name="Chen P."/>
            <person name="Ren P."/>
            <person name="Kuang S."/>
            <person name="Zhou Z."/>
            <person name="Li Z."/>
            <person name="Liu M."/>
            <person name="Shi D."/>
            <person name="Xiao Y."/>
            <person name="Wang X."/>
            <person name="Zhou R."/>
            <person name="Jin H."/>
            <person name="Bi D."/>
        </authorList>
    </citation>
    <scope>NUCLEOTIDE SEQUENCE [LARGE SCALE GENOMIC DNA]</scope>
    <source>
        <strain evidence="1 2">1340</strain>
    </source>
</reference>
<proteinExistence type="predicted"/>
<keyword evidence="2" id="KW-1185">Reference proteome</keyword>
<evidence type="ECO:0000313" key="1">
    <source>
        <dbReference type="EMBL" id="EGS29174.1"/>
    </source>
</evidence>
<organism evidence="1 2">
    <name type="scientific">Mycoplasmopsis anatis 1340</name>
    <dbReference type="NCBI Taxonomy" id="1034808"/>
    <lineage>
        <taxon>Bacteria</taxon>
        <taxon>Bacillati</taxon>
        <taxon>Mycoplasmatota</taxon>
        <taxon>Mycoplasmoidales</taxon>
        <taxon>Metamycoplasmataceae</taxon>
        <taxon>Mycoplasmopsis</taxon>
    </lineage>
</organism>
<sequence>MNETNPNNEPKAPAIIKNKTQSTSLIVKRRFKINLTKYFEFSIDAFTL</sequence>
<name>F9QDJ8_9BACT</name>
<dbReference type="STRING" id="1034808.GIG_02528"/>
<accession>F9QDJ8</accession>